<dbReference type="PROSITE" id="PS51000">
    <property type="entry name" value="HTH_DEOR_2"/>
    <property type="match status" value="1"/>
</dbReference>
<dbReference type="Gene3D" id="1.10.10.10">
    <property type="entry name" value="Winged helix-like DNA-binding domain superfamily/Winged helix DNA-binding domain"/>
    <property type="match status" value="1"/>
</dbReference>
<organism evidence="5 6">
    <name type="scientific">Paenibacillus glycanilyticus</name>
    <dbReference type="NCBI Taxonomy" id="126569"/>
    <lineage>
        <taxon>Bacteria</taxon>
        <taxon>Bacillati</taxon>
        <taxon>Bacillota</taxon>
        <taxon>Bacilli</taxon>
        <taxon>Bacillales</taxon>
        <taxon>Paenibacillaceae</taxon>
        <taxon>Paenibacillus</taxon>
    </lineage>
</organism>
<dbReference type="PROSITE" id="PS00894">
    <property type="entry name" value="HTH_DEOR_1"/>
    <property type="match status" value="1"/>
</dbReference>
<protein>
    <submittedName>
        <fullName evidence="5">HTH-type transcriptional repressor GlcR</fullName>
    </submittedName>
</protein>
<feature type="domain" description="HTH deoR-type" evidence="4">
    <location>
        <begin position="3"/>
        <end position="58"/>
    </location>
</feature>
<keyword evidence="1" id="KW-0805">Transcription regulation</keyword>
<reference evidence="5 6" key="1">
    <citation type="submission" date="2023-05" db="EMBL/GenBank/DDBJ databases">
        <title>Draft genome of Paenibacillus sp. CCS26.</title>
        <authorList>
            <person name="Akita H."/>
            <person name="Shinto Y."/>
            <person name="Kimura Z."/>
        </authorList>
    </citation>
    <scope>NUCLEOTIDE SEQUENCE [LARGE SCALE GENOMIC DNA]</scope>
    <source>
        <strain evidence="5 6">CCS26</strain>
    </source>
</reference>
<dbReference type="SMART" id="SM01134">
    <property type="entry name" value="DeoRC"/>
    <property type="match status" value="1"/>
</dbReference>
<evidence type="ECO:0000256" key="2">
    <source>
        <dbReference type="ARBA" id="ARBA00023125"/>
    </source>
</evidence>
<dbReference type="InterPro" id="IPR036388">
    <property type="entry name" value="WH-like_DNA-bd_sf"/>
</dbReference>
<proteinExistence type="predicted"/>
<dbReference type="InterPro" id="IPR037171">
    <property type="entry name" value="NagB/RpiA_transferase-like"/>
</dbReference>
<sequence>MTQEERINSIVDYMKLNRKISMEDICTLYEVSYDTARRDLVKMEADGLIVRVRGGAILSTMTKSVSSYKDRLTEAGSKRTIAMTAASLIRDGEHVMLDTGTTTQYVAEFMSTTENVVVTNSIDVAGVLCDKPQIAIHLLGGMLNAWHRYAFGPRTVEMLNDIRVDKLFLGTCGLTAEGLFTPTEEEAYLKREMIKRANQVIMLADSAKFDKSLYHRVCSFDAIDLLITDVNPPAPFDKLLQDHNIEVIIASPLSK</sequence>
<evidence type="ECO:0000256" key="1">
    <source>
        <dbReference type="ARBA" id="ARBA00023015"/>
    </source>
</evidence>
<dbReference type="PANTHER" id="PTHR30363">
    <property type="entry name" value="HTH-TYPE TRANSCRIPTIONAL REGULATOR SRLR-RELATED"/>
    <property type="match status" value="1"/>
</dbReference>
<evidence type="ECO:0000259" key="4">
    <source>
        <dbReference type="PROSITE" id="PS51000"/>
    </source>
</evidence>
<dbReference type="InterPro" id="IPR036390">
    <property type="entry name" value="WH_DNA-bd_sf"/>
</dbReference>
<keyword evidence="3" id="KW-0804">Transcription</keyword>
<name>A0ABQ6NMD1_9BACL</name>
<dbReference type="RefSeq" id="WP_317980037.1">
    <property type="nucleotide sequence ID" value="NZ_BTCL01000006.1"/>
</dbReference>
<dbReference type="Pfam" id="PF00455">
    <property type="entry name" value="DeoRC"/>
    <property type="match status" value="1"/>
</dbReference>
<keyword evidence="2" id="KW-0238">DNA-binding</keyword>
<dbReference type="PRINTS" id="PR00037">
    <property type="entry name" value="HTHLACR"/>
</dbReference>
<dbReference type="EMBL" id="BTCL01000006">
    <property type="protein sequence ID" value="GMK45270.1"/>
    <property type="molecule type" value="Genomic_DNA"/>
</dbReference>
<dbReference type="InterPro" id="IPR050313">
    <property type="entry name" value="Carb_Metab_HTH_regulators"/>
</dbReference>
<dbReference type="Proteomes" id="UP001285921">
    <property type="component" value="Unassembled WGS sequence"/>
</dbReference>
<dbReference type="InterPro" id="IPR001034">
    <property type="entry name" value="DeoR_HTH"/>
</dbReference>
<gene>
    <name evidence="5" type="primary">glcR_2</name>
    <name evidence="5" type="ORF">PghCCS26_23980</name>
</gene>
<dbReference type="PANTHER" id="PTHR30363:SF51">
    <property type="entry name" value="HTH-TYPE TRANSCRIPTIONAL REPRESSOR GLCR"/>
    <property type="match status" value="1"/>
</dbReference>
<comment type="caution">
    <text evidence="5">The sequence shown here is derived from an EMBL/GenBank/DDBJ whole genome shotgun (WGS) entry which is preliminary data.</text>
</comment>
<dbReference type="Gene3D" id="3.40.50.1360">
    <property type="match status" value="1"/>
</dbReference>
<dbReference type="InterPro" id="IPR018356">
    <property type="entry name" value="Tscrpt_reg_HTH_DeoR_CS"/>
</dbReference>
<dbReference type="SMART" id="SM00420">
    <property type="entry name" value="HTH_DEOR"/>
    <property type="match status" value="1"/>
</dbReference>
<dbReference type="Pfam" id="PF08220">
    <property type="entry name" value="HTH_DeoR"/>
    <property type="match status" value="1"/>
</dbReference>
<evidence type="ECO:0000313" key="6">
    <source>
        <dbReference type="Proteomes" id="UP001285921"/>
    </source>
</evidence>
<accession>A0ABQ6NMD1</accession>
<evidence type="ECO:0000256" key="3">
    <source>
        <dbReference type="ARBA" id="ARBA00023163"/>
    </source>
</evidence>
<dbReference type="InterPro" id="IPR014036">
    <property type="entry name" value="DeoR-like_C"/>
</dbReference>
<dbReference type="SUPFAM" id="SSF46785">
    <property type="entry name" value="Winged helix' DNA-binding domain"/>
    <property type="match status" value="1"/>
</dbReference>
<evidence type="ECO:0000313" key="5">
    <source>
        <dbReference type="EMBL" id="GMK45270.1"/>
    </source>
</evidence>
<dbReference type="SUPFAM" id="SSF100950">
    <property type="entry name" value="NagB/RpiA/CoA transferase-like"/>
    <property type="match status" value="1"/>
</dbReference>
<keyword evidence="6" id="KW-1185">Reference proteome</keyword>